<reference evidence="5" key="1">
    <citation type="journal article" date="2020" name="mSystems">
        <title>Genome- and Community-Level Interaction Insights into Carbon Utilization and Element Cycling Functions of Hydrothermarchaeota in Hydrothermal Sediment.</title>
        <authorList>
            <person name="Zhou Z."/>
            <person name="Liu Y."/>
            <person name="Xu W."/>
            <person name="Pan J."/>
            <person name="Luo Z.H."/>
            <person name="Li M."/>
        </authorList>
    </citation>
    <scope>NUCLEOTIDE SEQUENCE [LARGE SCALE GENOMIC DNA]</scope>
    <source>
        <strain evidence="5">SpSt-757</strain>
    </source>
</reference>
<dbReference type="SUPFAM" id="SSF53850">
    <property type="entry name" value="Periplasmic binding protein-like II"/>
    <property type="match status" value="1"/>
</dbReference>
<keyword evidence="2" id="KW-0813">Transport</keyword>
<organism evidence="5">
    <name type="scientific">candidate division CPR3 bacterium</name>
    <dbReference type="NCBI Taxonomy" id="2268181"/>
    <lineage>
        <taxon>Bacteria</taxon>
        <taxon>Bacteria division CPR3</taxon>
    </lineage>
</organism>
<comment type="caution">
    <text evidence="5">The sequence shown here is derived from an EMBL/GenBank/DDBJ whole genome shotgun (WGS) entry which is preliminary data.</text>
</comment>
<dbReference type="InterPro" id="IPR006311">
    <property type="entry name" value="TAT_signal"/>
</dbReference>
<dbReference type="InterPro" id="IPR039424">
    <property type="entry name" value="SBP_5"/>
</dbReference>
<dbReference type="AlphaFoldDB" id="A0A7V3N5X9"/>
<dbReference type="GO" id="GO:0015833">
    <property type="term" value="P:peptide transport"/>
    <property type="evidence" value="ECO:0007669"/>
    <property type="project" value="TreeGrafter"/>
</dbReference>
<comment type="similarity">
    <text evidence="1">Belongs to the bacterial solute-binding protein 5 family.</text>
</comment>
<feature type="domain" description="Solute-binding protein family 5" evidence="4">
    <location>
        <begin position="87"/>
        <end position="434"/>
    </location>
</feature>
<proteinExistence type="inferred from homology"/>
<dbReference type="EMBL" id="DTGG01000128">
    <property type="protein sequence ID" value="HFZ09327.1"/>
    <property type="molecule type" value="Genomic_DNA"/>
</dbReference>
<evidence type="ECO:0000313" key="5">
    <source>
        <dbReference type="EMBL" id="HFZ09327.1"/>
    </source>
</evidence>
<name>A0A7V3N5X9_UNCC3</name>
<dbReference type="GO" id="GO:0042597">
    <property type="term" value="C:periplasmic space"/>
    <property type="evidence" value="ECO:0007669"/>
    <property type="project" value="UniProtKB-ARBA"/>
</dbReference>
<dbReference type="Gene3D" id="3.40.190.10">
    <property type="entry name" value="Periplasmic binding protein-like II"/>
    <property type="match status" value="1"/>
</dbReference>
<dbReference type="PIRSF" id="PIRSF002741">
    <property type="entry name" value="MppA"/>
    <property type="match status" value="1"/>
</dbReference>
<evidence type="ECO:0000256" key="3">
    <source>
        <dbReference type="ARBA" id="ARBA00022729"/>
    </source>
</evidence>
<dbReference type="CDD" id="cd00995">
    <property type="entry name" value="PBP2_NikA_DppA_OppA_like"/>
    <property type="match status" value="1"/>
</dbReference>
<dbReference type="InterPro" id="IPR030678">
    <property type="entry name" value="Peptide/Ni-bd"/>
</dbReference>
<accession>A0A7V3N5X9</accession>
<evidence type="ECO:0000256" key="2">
    <source>
        <dbReference type="ARBA" id="ARBA00022448"/>
    </source>
</evidence>
<sequence>MAHDLTRREFVKGALASAGSLATIGSSSLVFGQTSNKVIRGGIWRYARNRTVPGLDAHRASEYFTCMSAMYDCLIDTMIDPKTYQVKLIPGLATEWHMEKNNKRIIFLLRKGVYFHDGSKFNGNVAKWNLERLRDHPKSYLAPDLKVIENVEVLNEYTIALNLKFPSAGLLYSLSSAWVWAGMVSKAFQEKHGDDELNRKGCGTGAFRYKNWIVDEKVVLERFPDYWKKGIDGRPLPYLDGMEEHYRPKIDQAVLDLRSGVLDTVHYPAPRDVAKVKEHPDLIYLELPPFEYQDITCGFNPRRGPFTSLELRRACCYALDRDRFVKITGFGVARPHMYPYTREGLPGWSPRDWPDYSFNPKKARELVKSAYPKGVTVNVLVIAREPDTTYGELIKAMWEAVGIKVELKTMERLEWINNMKKDNFEIGFWQGSTTPGGFIRIRLATKSPGNWSNISDPEVDRLLEEHAATFDEAKRHELMKEALKIVYDQALLTCATALTHAVATHKKVKGIRAYWRTLVASEVWMS</sequence>
<dbReference type="Gene3D" id="3.10.105.10">
    <property type="entry name" value="Dipeptide-binding Protein, Domain 3"/>
    <property type="match status" value="1"/>
</dbReference>
<dbReference type="PANTHER" id="PTHR30290:SF9">
    <property type="entry name" value="OLIGOPEPTIDE-BINDING PROTEIN APPA"/>
    <property type="match status" value="1"/>
</dbReference>
<dbReference type="Pfam" id="PF00496">
    <property type="entry name" value="SBP_bac_5"/>
    <property type="match status" value="1"/>
</dbReference>
<dbReference type="PANTHER" id="PTHR30290">
    <property type="entry name" value="PERIPLASMIC BINDING COMPONENT OF ABC TRANSPORTER"/>
    <property type="match status" value="1"/>
</dbReference>
<keyword evidence="3" id="KW-0732">Signal</keyword>
<dbReference type="PROSITE" id="PS51318">
    <property type="entry name" value="TAT"/>
    <property type="match status" value="1"/>
</dbReference>
<protein>
    <submittedName>
        <fullName evidence="5">ABC transporter substrate-binding protein</fullName>
    </submittedName>
</protein>
<dbReference type="GO" id="GO:1904680">
    <property type="term" value="F:peptide transmembrane transporter activity"/>
    <property type="evidence" value="ECO:0007669"/>
    <property type="project" value="TreeGrafter"/>
</dbReference>
<gene>
    <name evidence="5" type="ORF">ENV41_04260</name>
</gene>
<dbReference type="InterPro" id="IPR000914">
    <property type="entry name" value="SBP_5_dom"/>
</dbReference>
<evidence type="ECO:0000259" key="4">
    <source>
        <dbReference type="Pfam" id="PF00496"/>
    </source>
</evidence>
<dbReference type="GO" id="GO:0043190">
    <property type="term" value="C:ATP-binding cassette (ABC) transporter complex"/>
    <property type="evidence" value="ECO:0007669"/>
    <property type="project" value="InterPro"/>
</dbReference>
<evidence type="ECO:0000256" key="1">
    <source>
        <dbReference type="ARBA" id="ARBA00005695"/>
    </source>
</evidence>